<dbReference type="InterPro" id="IPR015421">
    <property type="entry name" value="PyrdxlP-dep_Trfase_major"/>
</dbReference>
<keyword evidence="7 9" id="KW-0663">Pyridoxal phosphate</keyword>
<dbReference type="OrthoDB" id="9813612at2"/>
<keyword evidence="12" id="KW-1185">Reference proteome</keyword>
<gene>
    <name evidence="9" type="primary">hisC</name>
    <name evidence="11" type="ORF">CHH28_17660</name>
</gene>
<feature type="domain" description="Aminotransferase class I/classII large" evidence="10">
    <location>
        <begin position="48"/>
        <end position="369"/>
    </location>
</feature>
<evidence type="ECO:0000259" key="10">
    <source>
        <dbReference type="Pfam" id="PF00155"/>
    </source>
</evidence>
<dbReference type="Gene3D" id="3.40.640.10">
    <property type="entry name" value="Type I PLP-dependent aspartate aminotransferase-like (Major domain)"/>
    <property type="match status" value="1"/>
</dbReference>
<keyword evidence="5 9" id="KW-0032">Aminotransferase</keyword>
<dbReference type="InterPro" id="IPR050106">
    <property type="entry name" value="HistidinolP_aminotransfase"/>
</dbReference>
<dbReference type="PROSITE" id="PS00599">
    <property type="entry name" value="AA_TRANSFER_CLASS_2"/>
    <property type="match status" value="1"/>
</dbReference>
<evidence type="ECO:0000256" key="1">
    <source>
        <dbReference type="ARBA" id="ARBA00001933"/>
    </source>
</evidence>
<proteinExistence type="inferred from homology"/>
<dbReference type="EC" id="2.6.1.9" evidence="9"/>
<accession>A0A222FPR7</accession>
<keyword evidence="9" id="KW-0028">Amino-acid biosynthesis</keyword>
<dbReference type="UniPathway" id="UPA00031">
    <property type="reaction ID" value="UER00012"/>
</dbReference>
<dbReference type="KEGG" id="bsan:CHH28_17660"/>
<dbReference type="InterPro" id="IPR004839">
    <property type="entry name" value="Aminotransferase_I/II_large"/>
</dbReference>
<keyword evidence="9" id="KW-0368">Histidine biosynthesis</keyword>
<sequence>MAGLLPKGSVVKNLLQMASPGAQALHPYQPGKPASELAREIGLEPGAIVKLASNENPLGPSPLAQAAVHELLALSRYPDGAGFELRQTLAEHLQVEPAQLTLGNGSSDLLDFVTRIFVQPGDNIVVSEHAFSLYGLNATAVGAEVREAPAKDFGHDLAAMAALVDERTRLVFITNPNNPTGTWLAEDSIRAFLAQLPEHVIAILDEAYFEYVDQDGYPDGTRLLADFPRLLVTRTFSKAYGLAALRVGYGVSSTELAELLNRVRPPFNVNAAAQAAAVAAVKDQAHVQRSVSANRLGMKQLIDAFEQLGLDYLPSVGNFLCVRLDNAKTVNAALLQRGVIVRALGGYGMPEYLRISIGTEAENKRFIDMLTEVLAQGDAA</sequence>
<dbReference type="SUPFAM" id="SSF53383">
    <property type="entry name" value="PLP-dependent transferases"/>
    <property type="match status" value="1"/>
</dbReference>
<organism evidence="11 12">
    <name type="scientific">Bacterioplanes sanyensis</name>
    <dbReference type="NCBI Taxonomy" id="1249553"/>
    <lineage>
        <taxon>Bacteria</taxon>
        <taxon>Pseudomonadati</taxon>
        <taxon>Pseudomonadota</taxon>
        <taxon>Gammaproteobacteria</taxon>
        <taxon>Oceanospirillales</taxon>
        <taxon>Oceanospirillaceae</taxon>
        <taxon>Bacterioplanes</taxon>
    </lineage>
</organism>
<comment type="subunit">
    <text evidence="4 9">Homodimer.</text>
</comment>
<dbReference type="InterPro" id="IPR005861">
    <property type="entry name" value="HisP_aminotrans"/>
</dbReference>
<dbReference type="HAMAP" id="MF_01023">
    <property type="entry name" value="HisC_aminotrans_2"/>
    <property type="match status" value="1"/>
</dbReference>
<evidence type="ECO:0000313" key="11">
    <source>
        <dbReference type="EMBL" id="ASP40391.1"/>
    </source>
</evidence>
<comment type="catalytic activity">
    <reaction evidence="8 9">
        <text>L-histidinol phosphate + 2-oxoglutarate = 3-(imidazol-4-yl)-2-oxopropyl phosphate + L-glutamate</text>
        <dbReference type="Rhea" id="RHEA:23744"/>
        <dbReference type="ChEBI" id="CHEBI:16810"/>
        <dbReference type="ChEBI" id="CHEBI:29985"/>
        <dbReference type="ChEBI" id="CHEBI:57766"/>
        <dbReference type="ChEBI" id="CHEBI:57980"/>
        <dbReference type="EC" id="2.6.1.9"/>
    </reaction>
</comment>
<comment type="similarity">
    <text evidence="3 9">Belongs to the class-II pyridoxal-phosphate-dependent aminotransferase family. Histidinol-phosphate aminotransferase subfamily.</text>
</comment>
<evidence type="ECO:0000313" key="12">
    <source>
        <dbReference type="Proteomes" id="UP000202440"/>
    </source>
</evidence>
<evidence type="ECO:0000256" key="7">
    <source>
        <dbReference type="ARBA" id="ARBA00022898"/>
    </source>
</evidence>
<evidence type="ECO:0000256" key="8">
    <source>
        <dbReference type="ARBA" id="ARBA00047481"/>
    </source>
</evidence>
<evidence type="ECO:0000256" key="6">
    <source>
        <dbReference type="ARBA" id="ARBA00022679"/>
    </source>
</evidence>
<dbReference type="Gene3D" id="3.90.1150.10">
    <property type="entry name" value="Aspartate Aminotransferase, domain 1"/>
    <property type="match status" value="1"/>
</dbReference>
<dbReference type="InterPro" id="IPR015422">
    <property type="entry name" value="PyrdxlP-dep_Trfase_small"/>
</dbReference>
<protein>
    <recommendedName>
        <fullName evidence="9">Histidinol-phosphate aminotransferase</fullName>
        <ecNumber evidence="9">2.6.1.9</ecNumber>
    </recommendedName>
    <alternativeName>
        <fullName evidence="9">Imidazole acetol-phosphate transaminase</fullName>
    </alternativeName>
</protein>
<dbReference type="GO" id="GO:0030170">
    <property type="term" value="F:pyridoxal phosphate binding"/>
    <property type="evidence" value="ECO:0007669"/>
    <property type="project" value="InterPro"/>
</dbReference>
<evidence type="ECO:0000256" key="3">
    <source>
        <dbReference type="ARBA" id="ARBA00007970"/>
    </source>
</evidence>
<dbReference type="GO" id="GO:0004400">
    <property type="term" value="F:histidinol-phosphate transaminase activity"/>
    <property type="evidence" value="ECO:0007669"/>
    <property type="project" value="UniProtKB-UniRule"/>
</dbReference>
<name>A0A222FPR7_9GAMM</name>
<comment type="cofactor">
    <cofactor evidence="1 9">
        <name>pyridoxal 5'-phosphate</name>
        <dbReference type="ChEBI" id="CHEBI:597326"/>
    </cofactor>
</comment>
<dbReference type="InterPro" id="IPR015424">
    <property type="entry name" value="PyrdxlP-dep_Trfase"/>
</dbReference>
<feature type="modified residue" description="N6-(pyridoxal phosphate)lysine" evidence="9">
    <location>
        <position position="238"/>
    </location>
</feature>
<dbReference type="PANTHER" id="PTHR43643">
    <property type="entry name" value="HISTIDINOL-PHOSPHATE AMINOTRANSFERASE 2"/>
    <property type="match status" value="1"/>
</dbReference>
<evidence type="ECO:0000256" key="9">
    <source>
        <dbReference type="HAMAP-Rule" id="MF_01023"/>
    </source>
</evidence>
<dbReference type="EMBL" id="CP022530">
    <property type="protein sequence ID" value="ASP40391.1"/>
    <property type="molecule type" value="Genomic_DNA"/>
</dbReference>
<evidence type="ECO:0000256" key="5">
    <source>
        <dbReference type="ARBA" id="ARBA00022576"/>
    </source>
</evidence>
<dbReference type="NCBIfam" id="TIGR01141">
    <property type="entry name" value="hisC"/>
    <property type="match status" value="1"/>
</dbReference>
<dbReference type="InterPro" id="IPR001917">
    <property type="entry name" value="Aminotrans_II_pyridoxalP_BS"/>
</dbReference>
<dbReference type="GO" id="GO:0000105">
    <property type="term" value="P:L-histidine biosynthetic process"/>
    <property type="evidence" value="ECO:0007669"/>
    <property type="project" value="UniProtKB-UniRule"/>
</dbReference>
<reference evidence="11 12" key="1">
    <citation type="submission" date="2017-07" db="EMBL/GenBank/DDBJ databases">
        <title>Annotated genome sequence of Bacterioplanes sanyensis isolated from Red Sea.</title>
        <authorList>
            <person name="Rehman Z.U."/>
        </authorList>
    </citation>
    <scope>NUCLEOTIDE SEQUENCE [LARGE SCALE GENOMIC DNA]</scope>
    <source>
        <strain evidence="11 12">NV9</strain>
    </source>
</reference>
<comment type="pathway">
    <text evidence="2 9">Amino-acid biosynthesis; L-histidine biosynthesis; L-histidine from 5-phospho-alpha-D-ribose 1-diphosphate: step 7/9.</text>
</comment>
<dbReference type="CDD" id="cd00609">
    <property type="entry name" value="AAT_like"/>
    <property type="match status" value="1"/>
</dbReference>
<evidence type="ECO:0000256" key="2">
    <source>
        <dbReference type="ARBA" id="ARBA00005011"/>
    </source>
</evidence>
<dbReference type="AlphaFoldDB" id="A0A222FPR7"/>
<dbReference type="Proteomes" id="UP000202440">
    <property type="component" value="Chromosome"/>
</dbReference>
<dbReference type="Pfam" id="PF00155">
    <property type="entry name" value="Aminotran_1_2"/>
    <property type="match status" value="1"/>
</dbReference>
<dbReference type="PANTHER" id="PTHR43643:SF3">
    <property type="entry name" value="HISTIDINOL-PHOSPHATE AMINOTRANSFERASE"/>
    <property type="match status" value="1"/>
</dbReference>
<keyword evidence="6 9" id="KW-0808">Transferase</keyword>
<evidence type="ECO:0000256" key="4">
    <source>
        <dbReference type="ARBA" id="ARBA00011738"/>
    </source>
</evidence>